<dbReference type="OrthoDB" id="5348860at2"/>
<reference evidence="5 6" key="1">
    <citation type="submission" date="2015-05" db="EMBL/GenBank/DDBJ databases">
        <authorList>
            <person name="Tang B."/>
            <person name="Yu Y."/>
        </authorList>
    </citation>
    <scope>NUCLEOTIDE SEQUENCE [LARGE SCALE GENOMIC DNA]</scope>
    <source>
        <strain evidence="5 6">DSM 7029</strain>
    </source>
</reference>
<sequence length="264" mass="27496">MMARLLPVLAAALALSGCASWLTRGDAVPVHQVPAGAVPAARFAGTLPCADCAGVRTDVQLFVDANGAPTTYSLLQTFLGASAGNRPAVVKGNWIAARGSAADAQASVIHLDPDNAERARGFRQVGPQVLRALDRDGNDLPGSLPRSLVRVPDDVPQTAVVLTYADRGSEAPAQADQQVVLLLASQPTSGFRWVVAPDRVGALVAQGEPMHVADPTPNAPGLDMFRFKAAGIGRQVIRAEYRAMGADPTAKAADTVSFDIVVVY</sequence>
<keyword evidence="2" id="KW-0789">Thiol protease inhibitor</keyword>
<keyword evidence="3" id="KW-0732">Signal</keyword>
<dbReference type="Proteomes" id="UP000035352">
    <property type="component" value="Chromosome"/>
</dbReference>
<evidence type="ECO:0000313" key="5">
    <source>
        <dbReference type="EMBL" id="AKJ28097.1"/>
    </source>
</evidence>
<dbReference type="Gene3D" id="2.40.128.640">
    <property type="match status" value="1"/>
</dbReference>
<feature type="signal peptide" evidence="3">
    <location>
        <begin position="1"/>
        <end position="19"/>
    </location>
</feature>
<dbReference type="STRING" id="413882.AAW51_1406"/>
<keyword evidence="6" id="KW-1185">Reference proteome</keyword>
<evidence type="ECO:0000313" key="6">
    <source>
        <dbReference type="Proteomes" id="UP000035352"/>
    </source>
</evidence>
<organism evidence="5 6">
    <name type="scientific">Caldimonas brevitalea</name>
    <dbReference type="NCBI Taxonomy" id="413882"/>
    <lineage>
        <taxon>Bacteria</taxon>
        <taxon>Pseudomonadati</taxon>
        <taxon>Pseudomonadota</taxon>
        <taxon>Betaproteobacteria</taxon>
        <taxon>Burkholderiales</taxon>
        <taxon>Sphaerotilaceae</taxon>
        <taxon>Caldimonas</taxon>
    </lineage>
</organism>
<dbReference type="GO" id="GO:0004869">
    <property type="term" value="F:cysteine-type endopeptidase inhibitor activity"/>
    <property type="evidence" value="ECO:0007669"/>
    <property type="project" value="UniProtKB-KW"/>
</dbReference>
<dbReference type="PROSITE" id="PS51257">
    <property type="entry name" value="PROKAR_LIPOPROTEIN"/>
    <property type="match status" value="1"/>
</dbReference>
<feature type="domain" description="Proteinase inhibitor I42 chagasin" evidence="4">
    <location>
        <begin position="174"/>
        <end position="257"/>
    </location>
</feature>
<name>A0A0G3BFK1_9BURK</name>
<evidence type="ECO:0000259" key="4">
    <source>
        <dbReference type="Pfam" id="PF09394"/>
    </source>
</evidence>
<dbReference type="RefSeq" id="WP_083438139.1">
    <property type="nucleotide sequence ID" value="NZ_CP011371.1"/>
</dbReference>
<dbReference type="SUPFAM" id="SSF141066">
    <property type="entry name" value="ICP-like"/>
    <property type="match status" value="1"/>
</dbReference>
<proteinExistence type="predicted"/>
<protein>
    <recommendedName>
        <fullName evidence="4">Proteinase inhibitor I42 chagasin domain-containing protein</fullName>
    </recommendedName>
</protein>
<evidence type="ECO:0000256" key="1">
    <source>
        <dbReference type="ARBA" id="ARBA00022690"/>
    </source>
</evidence>
<feature type="chain" id="PRO_5005183918" description="Proteinase inhibitor I42 chagasin domain-containing protein" evidence="3">
    <location>
        <begin position="20"/>
        <end position="264"/>
    </location>
</feature>
<gene>
    <name evidence="5" type="ORF">AAW51_1406</name>
</gene>
<keyword evidence="1" id="KW-0646">Protease inhibitor</keyword>
<evidence type="ECO:0000256" key="3">
    <source>
        <dbReference type="SAM" id="SignalP"/>
    </source>
</evidence>
<accession>A0A0G3BFK1</accession>
<dbReference type="EMBL" id="CP011371">
    <property type="protein sequence ID" value="AKJ28097.1"/>
    <property type="molecule type" value="Genomic_DNA"/>
</dbReference>
<dbReference type="InterPro" id="IPR036331">
    <property type="entry name" value="Chagasin-like_sf"/>
</dbReference>
<evidence type="ECO:0000256" key="2">
    <source>
        <dbReference type="ARBA" id="ARBA00022704"/>
    </source>
</evidence>
<dbReference type="Pfam" id="PF04170">
    <property type="entry name" value="NlpE"/>
    <property type="match status" value="1"/>
</dbReference>
<dbReference type="AlphaFoldDB" id="A0A0G3BFK1"/>
<dbReference type="KEGG" id="pbh:AAW51_1406"/>
<dbReference type="Gene3D" id="2.60.40.2020">
    <property type="match status" value="1"/>
</dbReference>
<dbReference type="InterPro" id="IPR018990">
    <property type="entry name" value="Prot_inh_I42_chagasin"/>
</dbReference>
<dbReference type="InterPro" id="IPR007298">
    <property type="entry name" value="Cu-R_lipoprotein_NlpE"/>
</dbReference>
<dbReference type="Pfam" id="PF09394">
    <property type="entry name" value="Inhibitor_I42"/>
    <property type="match status" value="1"/>
</dbReference>